<keyword evidence="8 10" id="KW-0503">Monooxygenase</keyword>
<evidence type="ECO:0000256" key="9">
    <source>
        <dbReference type="PIRSR" id="PIRSR602401-1"/>
    </source>
</evidence>
<dbReference type="GO" id="GO:0016705">
    <property type="term" value="F:oxidoreductase activity, acting on paired donors, with incorporation or reduction of molecular oxygen"/>
    <property type="evidence" value="ECO:0007669"/>
    <property type="project" value="InterPro"/>
</dbReference>
<dbReference type="PRINTS" id="PR00463">
    <property type="entry name" value="EP450I"/>
</dbReference>
<reference evidence="11 12" key="1">
    <citation type="journal article" date="2016" name="Mol. Biol. Evol.">
        <title>Comparative Genomics of Early-Diverging Mushroom-Forming Fungi Provides Insights into the Origins of Lignocellulose Decay Capabilities.</title>
        <authorList>
            <person name="Nagy L.G."/>
            <person name="Riley R."/>
            <person name="Tritt A."/>
            <person name="Adam C."/>
            <person name="Daum C."/>
            <person name="Floudas D."/>
            <person name="Sun H."/>
            <person name="Yadav J.S."/>
            <person name="Pangilinan J."/>
            <person name="Larsson K.H."/>
            <person name="Matsuura K."/>
            <person name="Barry K."/>
            <person name="Labutti K."/>
            <person name="Kuo R."/>
            <person name="Ohm R.A."/>
            <person name="Bhattacharya S.S."/>
            <person name="Shirouzu T."/>
            <person name="Yoshinaga Y."/>
            <person name="Martin F.M."/>
            <person name="Grigoriev I.V."/>
            <person name="Hibbett D.S."/>
        </authorList>
    </citation>
    <scope>NUCLEOTIDE SEQUENCE [LARGE SCALE GENOMIC DNA]</scope>
    <source>
        <strain evidence="11 12">HHB9708</strain>
    </source>
</reference>
<evidence type="ECO:0000256" key="10">
    <source>
        <dbReference type="RuleBase" id="RU000461"/>
    </source>
</evidence>
<keyword evidence="5 9" id="KW-0479">Metal-binding</keyword>
<dbReference type="Pfam" id="PF00067">
    <property type="entry name" value="p450"/>
    <property type="match status" value="1"/>
</dbReference>
<evidence type="ECO:0000256" key="7">
    <source>
        <dbReference type="ARBA" id="ARBA00023004"/>
    </source>
</evidence>
<comment type="cofactor">
    <cofactor evidence="1 9">
        <name>heme</name>
        <dbReference type="ChEBI" id="CHEBI:30413"/>
    </cofactor>
</comment>
<dbReference type="PANTHER" id="PTHR46300">
    <property type="entry name" value="P450, PUTATIVE (EUROFUNG)-RELATED-RELATED"/>
    <property type="match status" value="1"/>
</dbReference>
<dbReference type="AlphaFoldDB" id="A0A164W525"/>
<dbReference type="STRING" id="1314777.A0A164W525"/>
<evidence type="ECO:0000256" key="5">
    <source>
        <dbReference type="ARBA" id="ARBA00022723"/>
    </source>
</evidence>
<keyword evidence="6 10" id="KW-0560">Oxidoreductase</keyword>
<accession>A0A164W525</accession>
<dbReference type="EMBL" id="KV419403">
    <property type="protein sequence ID" value="KZS94743.1"/>
    <property type="molecule type" value="Genomic_DNA"/>
</dbReference>
<dbReference type="PROSITE" id="PS00086">
    <property type="entry name" value="CYTOCHROME_P450"/>
    <property type="match status" value="1"/>
</dbReference>
<dbReference type="Proteomes" id="UP000076722">
    <property type="component" value="Unassembled WGS sequence"/>
</dbReference>
<feature type="binding site" description="axial binding residue" evidence="9">
    <location>
        <position position="406"/>
    </location>
    <ligand>
        <name>heme</name>
        <dbReference type="ChEBI" id="CHEBI:30413"/>
    </ligand>
    <ligandPart>
        <name>Fe</name>
        <dbReference type="ChEBI" id="CHEBI:18248"/>
    </ligandPart>
</feature>
<dbReference type="GO" id="GO:0004497">
    <property type="term" value="F:monooxygenase activity"/>
    <property type="evidence" value="ECO:0007669"/>
    <property type="project" value="UniProtKB-KW"/>
</dbReference>
<evidence type="ECO:0000256" key="2">
    <source>
        <dbReference type="ARBA" id="ARBA00005179"/>
    </source>
</evidence>
<organism evidence="11 12">
    <name type="scientific">Sistotremastrum niveocremeum HHB9708</name>
    <dbReference type="NCBI Taxonomy" id="1314777"/>
    <lineage>
        <taxon>Eukaryota</taxon>
        <taxon>Fungi</taxon>
        <taxon>Dikarya</taxon>
        <taxon>Basidiomycota</taxon>
        <taxon>Agaricomycotina</taxon>
        <taxon>Agaricomycetes</taxon>
        <taxon>Sistotremastrales</taxon>
        <taxon>Sistotremastraceae</taxon>
        <taxon>Sertulicium</taxon>
        <taxon>Sertulicium niveocremeum</taxon>
    </lineage>
</organism>
<dbReference type="GO" id="GO:0005506">
    <property type="term" value="F:iron ion binding"/>
    <property type="evidence" value="ECO:0007669"/>
    <property type="project" value="InterPro"/>
</dbReference>
<comment type="pathway">
    <text evidence="2">Secondary metabolite biosynthesis.</text>
</comment>
<evidence type="ECO:0000313" key="12">
    <source>
        <dbReference type="Proteomes" id="UP000076722"/>
    </source>
</evidence>
<evidence type="ECO:0000256" key="6">
    <source>
        <dbReference type="ARBA" id="ARBA00023002"/>
    </source>
</evidence>
<protein>
    <submittedName>
        <fullName evidence="11">Cytochrome P450</fullName>
    </submittedName>
</protein>
<comment type="similarity">
    <text evidence="3 10">Belongs to the cytochrome P450 family.</text>
</comment>
<evidence type="ECO:0000256" key="3">
    <source>
        <dbReference type="ARBA" id="ARBA00010617"/>
    </source>
</evidence>
<dbReference type="GO" id="GO:0020037">
    <property type="term" value="F:heme binding"/>
    <property type="evidence" value="ECO:0007669"/>
    <property type="project" value="InterPro"/>
</dbReference>
<dbReference type="OrthoDB" id="2789670at2759"/>
<keyword evidence="12" id="KW-1185">Reference proteome</keyword>
<evidence type="ECO:0000256" key="8">
    <source>
        <dbReference type="ARBA" id="ARBA00023033"/>
    </source>
</evidence>
<keyword evidence="4 9" id="KW-0349">Heme</keyword>
<evidence type="ECO:0000256" key="4">
    <source>
        <dbReference type="ARBA" id="ARBA00022617"/>
    </source>
</evidence>
<sequence length="453" mass="51250">MTSLLPYPRFLALAVLVLLFVIKGKLTARAKLLPFPPGPAGVPIIGNLLDIPFENQYLTFSKWKATYGIRQIASKGGWNWTLPFLPYNEEFNLQRKLFNMCLGPTAMPQWHSMLRDEALDAAFGLLKHQDSPQKVTHRWSGASIMMAAYGHKVAEDRDEYVEMIDNLMNELAKLGNAGSHPIDVMPQLAALPLWIWGSKFRNSVTKQSELMSKIFVKPFTDTVRKIERGTANRSMLSVLLEQNRQEDGFIENERAIKAVTGTAYIAGSDIMAAHFDTFILAMMTYPEVQKKAQDALDSVLHGERLPEIEDRAAVPYLEALLSEIFRWKPIGPLAIPHRLTEDDEYNGYFIPAGTQIIANLWHCLMNDHDFPEPSVFRPERFIEGEKLQSQCFEVQELAFGIGRRVCPGKYFASSALWLTISVILTLFDISKAIDENGKTIDPDLQYDHGTLSW</sequence>
<dbReference type="InterPro" id="IPR050364">
    <property type="entry name" value="Cytochrome_P450_fung"/>
</dbReference>
<evidence type="ECO:0000313" key="11">
    <source>
        <dbReference type="EMBL" id="KZS94743.1"/>
    </source>
</evidence>
<dbReference type="InterPro" id="IPR002401">
    <property type="entry name" value="Cyt_P450_E_grp-I"/>
</dbReference>
<dbReference type="Gene3D" id="1.10.630.10">
    <property type="entry name" value="Cytochrome P450"/>
    <property type="match status" value="1"/>
</dbReference>
<dbReference type="PRINTS" id="PR00385">
    <property type="entry name" value="P450"/>
</dbReference>
<name>A0A164W525_9AGAM</name>
<evidence type="ECO:0000256" key="1">
    <source>
        <dbReference type="ARBA" id="ARBA00001971"/>
    </source>
</evidence>
<dbReference type="InterPro" id="IPR017972">
    <property type="entry name" value="Cyt_P450_CS"/>
</dbReference>
<dbReference type="PANTHER" id="PTHR46300:SF7">
    <property type="entry name" value="P450, PUTATIVE (EUROFUNG)-RELATED"/>
    <property type="match status" value="1"/>
</dbReference>
<dbReference type="SUPFAM" id="SSF48264">
    <property type="entry name" value="Cytochrome P450"/>
    <property type="match status" value="1"/>
</dbReference>
<dbReference type="InterPro" id="IPR001128">
    <property type="entry name" value="Cyt_P450"/>
</dbReference>
<proteinExistence type="inferred from homology"/>
<keyword evidence="7 9" id="KW-0408">Iron</keyword>
<dbReference type="InterPro" id="IPR036396">
    <property type="entry name" value="Cyt_P450_sf"/>
</dbReference>
<gene>
    <name evidence="11" type="ORF">SISNIDRAFT_484281</name>
</gene>